<sequence>MSQKILLVTGATGKQGRALINALRADVAETEANPGTSQFHILALTRKAGSPAARRLAEEKNVEVVEGNLDDPQSLRKVFEDAKSKGGVWGVFCVLAFPGLGVSGDDEEKQGKTVADLALEFGVSSFIFSSYERGGESHDDHVTLDHLAKVRIERHVKDLGTKGLSWTILRPGFFMENFDGAIGAIAAGVLKAGLKDTTSLRLIAVDDIGHVAAEVFKNPEAYLSKVIVVVGDTITTGQMEAAYKTATGRSLPSIPKILGRALISINRHTKALITEIERVHRISADHENEDGDVAVTEVYPNMTTFGAWAAQSRKDENHNPNWNHVSIGRLITGRQ</sequence>
<dbReference type="Gene3D" id="3.90.25.10">
    <property type="entry name" value="UDP-galactose 4-epimerase, domain 1"/>
    <property type="match status" value="1"/>
</dbReference>
<evidence type="ECO:0000256" key="2">
    <source>
        <dbReference type="ARBA" id="ARBA00022857"/>
    </source>
</evidence>
<dbReference type="EMBL" id="JABCKI010005882">
    <property type="protein sequence ID" value="KAG5636886.1"/>
    <property type="molecule type" value="Genomic_DNA"/>
</dbReference>
<comment type="caution">
    <text evidence="4">The sequence shown here is derived from an EMBL/GenBank/DDBJ whole genome shotgun (WGS) entry which is preliminary data.</text>
</comment>
<gene>
    <name evidence="4" type="ORF">H0H81_006505</name>
</gene>
<dbReference type="SUPFAM" id="SSF51735">
    <property type="entry name" value="NAD(P)-binding Rossmann-fold domains"/>
    <property type="match status" value="1"/>
</dbReference>
<keyword evidence="2" id="KW-0521">NADP</keyword>
<comment type="similarity">
    <text evidence="1">Belongs to the NmrA-type oxidoreductase family.</text>
</comment>
<dbReference type="InterPro" id="IPR036291">
    <property type="entry name" value="NAD(P)-bd_dom_sf"/>
</dbReference>
<dbReference type="PANTHER" id="PTHR42748">
    <property type="entry name" value="NITROGEN METABOLITE REPRESSION PROTEIN NMRA FAMILY MEMBER"/>
    <property type="match status" value="1"/>
</dbReference>
<evidence type="ECO:0000313" key="4">
    <source>
        <dbReference type="EMBL" id="KAG5636886.1"/>
    </source>
</evidence>
<accession>A0A9P7K6K0</accession>
<reference evidence="4" key="1">
    <citation type="submission" date="2021-02" db="EMBL/GenBank/DDBJ databases">
        <authorList>
            <person name="Nieuwenhuis M."/>
            <person name="Van De Peppel L.J.J."/>
        </authorList>
    </citation>
    <scope>NUCLEOTIDE SEQUENCE</scope>
    <source>
        <strain evidence="4">D49</strain>
    </source>
</reference>
<evidence type="ECO:0000313" key="5">
    <source>
        <dbReference type="Proteomes" id="UP000717328"/>
    </source>
</evidence>
<dbReference type="AlphaFoldDB" id="A0A9P7K6K0"/>
<dbReference type="InterPro" id="IPR008030">
    <property type="entry name" value="NmrA-like"/>
</dbReference>
<dbReference type="OrthoDB" id="9997102at2759"/>
<organism evidence="4 5">
    <name type="scientific">Sphagnurus paluster</name>
    <dbReference type="NCBI Taxonomy" id="117069"/>
    <lineage>
        <taxon>Eukaryota</taxon>
        <taxon>Fungi</taxon>
        <taxon>Dikarya</taxon>
        <taxon>Basidiomycota</taxon>
        <taxon>Agaricomycotina</taxon>
        <taxon>Agaricomycetes</taxon>
        <taxon>Agaricomycetidae</taxon>
        <taxon>Agaricales</taxon>
        <taxon>Tricholomatineae</taxon>
        <taxon>Lyophyllaceae</taxon>
        <taxon>Sphagnurus</taxon>
    </lineage>
</organism>
<dbReference type="Proteomes" id="UP000717328">
    <property type="component" value="Unassembled WGS sequence"/>
</dbReference>
<evidence type="ECO:0000256" key="1">
    <source>
        <dbReference type="ARBA" id="ARBA00006328"/>
    </source>
</evidence>
<dbReference type="GO" id="GO:0005634">
    <property type="term" value="C:nucleus"/>
    <property type="evidence" value="ECO:0007669"/>
    <property type="project" value="TreeGrafter"/>
</dbReference>
<evidence type="ECO:0000259" key="3">
    <source>
        <dbReference type="Pfam" id="PF05368"/>
    </source>
</evidence>
<name>A0A9P7K6K0_9AGAR</name>
<keyword evidence="5" id="KW-1185">Reference proteome</keyword>
<proteinExistence type="inferred from homology"/>
<dbReference type="InterPro" id="IPR051164">
    <property type="entry name" value="NmrA-like_oxidored"/>
</dbReference>
<dbReference type="Pfam" id="PF05368">
    <property type="entry name" value="NmrA"/>
    <property type="match status" value="1"/>
</dbReference>
<feature type="domain" description="NmrA-like" evidence="3">
    <location>
        <begin position="3"/>
        <end position="308"/>
    </location>
</feature>
<protein>
    <recommendedName>
        <fullName evidence="3">NmrA-like domain-containing protein</fullName>
    </recommendedName>
</protein>
<reference evidence="4" key="2">
    <citation type="submission" date="2021-10" db="EMBL/GenBank/DDBJ databases">
        <title>Phylogenomics reveals ancestral predisposition of the termite-cultivated fungus Termitomyces towards a domesticated lifestyle.</title>
        <authorList>
            <person name="Auxier B."/>
            <person name="Grum-Grzhimaylo A."/>
            <person name="Cardenas M.E."/>
            <person name="Lodge J.D."/>
            <person name="Laessoe T."/>
            <person name="Pedersen O."/>
            <person name="Smith M.E."/>
            <person name="Kuyper T.W."/>
            <person name="Franco-Molano E.A."/>
            <person name="Baroni T.J."/>
            <person name="Aanen D.K."/>
        </authorList>
    </citation>
    <scope>NUCLEOTIDE SEQUENCE</scope>
    <source>
        <strain evidence="4">D49</strain>
    </source>
</reference>
<dbReference type="Gene3D" id="3.40.50.720">
    <property type="entry name" value="NAD(P)-binding Rossmann-like Domain"/>
    <property type="match status" value="1"/>
</dbReference>
<dbReference type="PANTHER" id="PTHR42748:SF7">
    <property type="entry name" value="NMRA LIKE REDOX SENSOR 1-RELATED"/>
    <property type="match status" value="1"/>
</dbReference>